<evidence type="ECO:0000256" key="5">
    <source>
        <dbReference type="ARBA" id="ARBA00022989"/>
    </source>
</evidence>
<protein>
    <recommendedName>
        <fullName evidence="12">Alkaline ceramidase 3</fullName>
    </recommendedName>
</protein>
<feature type="binding site" evidence="8">
    <location>
        <position position="242"/>
    </location>
    <ligand>
        <name>Zn(2+)</name>
        <dbReference type="ChEBI" id="CHEBI:29105"/>
        <note>catalytic</note>
    </ligand>
</feature>
<dbReference type="GO" id="GO:0016811">
    <property type="term" value="F:hydrolase activity, acting on carbon-nitrogen (but not peptide) bonds, in linear amides"/>
    <property type="evidence" value="ECO:0007669"/>
    <property type="project" value="InterPro"/>
</dbReference>
<dbReference type="Proteomes" id="UP001214603">
    <property type="component" value="Chromosome 6"/>
</dbReference>
<dbReference type="GO" id="GO:0005789">
    <property type="term" value="C:endoplasmic reticulum membrane"/>
    <property type="evidence" value="ECO:0007669"/>
    <property type="project" value="TreeGrafter"/>
</dbReference>
<feature type="binding site" evidence="8">
    <location>
        <position position="246"/>
    </location>
    <ligand>
        <name>Zn(2+)</name>
        <dbReference type="ChEBI" id="CHEBI:29105"/>
        <note>catalytic</note>
    </ligand>
</feature>
<feature type="transmembrane region" description="Helical" evidence="9">
    <location>
        <begin position="74"/>
        <end position="94"/>
    </location>
</feature>
<feature type="transmembrane region" description="Helical" evidence="9">
    <location>
        <begin position="131"/>
        <end position="149"/>
    </location>
</feature>
<keyword evidence="4" id="KW-0378">Hydrolase</keyword>
<feature type="transmembrane region" description="Helical" evidence="9">
    <location>
        <begin position="155"/>
        <end position="178"/>
    </location>
</feature>
<dbReference type="InterPro" id="IPR008901">
    <property type="entry name" value="ACER"/>
</dbReference>
<feature type="transmembrane region" description="Helical" evidence="9">
    <location>
        <begin position="199"/>
        <end position="216"/>
    </location>
</feature>
<evidence type="ECO:0000256" key="8">
    <source>
        <dbReference type="PIRSR" id="PIRSR608901-2"/>
    </source>
</evidence>
<proteinExistence type="inferred from homology"/>
<dbReference type="GO" id="GO:0046872">
    <property type="term" value="F:metal ion binding"/>
    <property type="evidence" value="ECO:0007669"/>
    <property type="project" value="UniProtKB-KW"/>
</dbReference>
<dbReference type="Pfam" id="PF05875">
    <property type="entry name" value="Ceramidase"/>
    <property type="match status" value="1"/>
</dbReference>
<sequence length="306" mass="34893">MSWLKETEPIPVGYWGPVYVARTLTAAQARSSGASVWTKYMAEPVNTLTNLFFFFIALYGMFRVHQQRLPPRFLGIYAGIGTVGFGSFLFHMTLKHEAQLLDELPMIWASCYVSWVLLDATVAYGEKKNPWPLALCISGAATFITVTYVSNNNPVFHQVAYACIFAFTSIHALFTLWSKRSPLALTPRAREWCQLARRLQVQGIVTFLTGFLIWNIDNIFCGTLRVSREIVGYPLALLLEGHGWWHILTCYGAFLLAITCEVIVLALDEHPDNFEYVGGFLPYIKRVRDDDPKRRFVDEYRARKAQ</sequence>
<evidence type="ECO:0000313" key="11">
    <source>
        <dbReference type="Proteomes" id="UP001214603"/>
    </source>
</evidence>
<evidence type="ECO:0000256" key="1">
    <source>
        <dbReference type="ARBA" id="ARBA00004141"/>
    </source>
</evidence>
<dbReference type="AlphaFoldDB" id="A0AAF0E282"/>
<feature type="binding site" evidence="7">
    <location>
        <position position="43"/>
    </location>
    <ligand>
        <name>Ca(2+)</name>
        <dbReference type="ChEBI" id="CHEBI:29108"/>
    </ligand>
</feature>
<dbReference type="GO" id="GO:0046513">
    <property type="term" value="P:ceramide biosynthetic process"/>
    <property type="evidence" value="ECO:0007669"/>
    <property type="project" value="TreeGrafter"/>
</dbReference>
<dbReference type="EMBL" id="CP119939">
    <property type="protein sequence ID" value="WFD03885.1"/>
    <property type="molecule type" value="Genomic_DNA"/>
</dbReference>
<name>A0AAF0E282_9BASI</name>
<comment type="subcellular location">
    <subcellularLocation>
        <location evidence="1">Membrane</location>
        <topology evidence="1">Multi-pass membrane protein</topology>
    </subcellularLocation>
</comment>
<evidence type="ECO:0000256" key="2">
    <source>
        <dbReference type="ARBA" id="ARBA00009780"/>
    </source>
</evidence>
<dbReference type="PANTHER" id="PTHR46187:SF3">
    <property type="entry name" value="ALKALINE CERAMIDASE 3"/>
    <property type="match status" value="1"/>
</dbReference>
<keyword evidence="11" id="KW-1185">Reference proteome</keyword>
<keyword evidence="8" id="KW-0862">Zinc</keyword>
<evidence type="ECO:0000256" key="9">
    <source>
        <dbReference type="SAM" id="Phobius"/>
    </source>
</evidence>
<feature type="transmembrane region" description="Helical" evidence="9">
    <location>
        <begin position="106"/>
        <end position="124"/>
    </location>
</feature>
<gene>
    <name evidence="10" type="ORF">MOBT1_002581</name>
</gene>
<feature type="transmembrane region" description="Helical" evidence="9">
    <location>
        <begin position="45"/>
        <end position="62"/>
    </location>
</feature>
<dbReference type="GO" id="GO:0046514">
    <property type="term" value="P:ceramide catabolic process"/>
    <property type="evidence" value="ECO:0007669"/>
    <property type="project" value="TreeGrafter"/>
</dbReference>
<comment type="similarity">
    <text evidence="2">Belongs to the alkaline ceramidase family.</text>
</comment>
<keyword evidence="7" id="KW-0479">Metal-binding</keyword>
<feature type="binding site" evidence="8">
    <location>
        <position position="91"/>
    </location>
    <ligand>
        <name>Zn(2+)</name>
        <dbReference type="ChEBI" id="CHEBI:29105"/>
        <note>catalytic</note>
    </ligand>
</feature>
<accession>A0AAF0E282</accession>
<feature type="transmembrane region" description="Helical" evidence="9">
    <location>
        <begin position="244"/>
        <end position="267"/>
    </location>
</feature>
<evidence type="ECO:0000256" key="4">
    <source>
        <dbReference type="ARBA" id="ARBA00022801"/>
    </source>
</evidence>
<keyword evidence="6 9" id="KW-0472">Membrane</keyword>
<comment type="cofactor">
    <cofactor evidence="8">
        <name>Zn(2+)</name>
        <dbReference type="ChEBI" id="CHEBI:29105"/>
    </cofactor>
</comment>
<evidence type="ECO:0000256" key="6">
    <source>
        <dbReference type="ARBA" id="ARBA00023136"/>
    </source>
</evidence>
<evidence type="ECO:0000313" key="10">
    <source>
        <dbReference type="EMBL" id="WFD03885.1"/>
    </source>
</evidence>
<organism evidence="10 11">
    <name type="scientific">Malassezia obtusa</name>
    <dbReference type="NCBI Taxonomy" id="76774"/>
    <lineage>
        <taxon>Eukaryota</taxon>
        <taxon>Fungi</taxon>
        <taxon>Dikarya</taxon>
        <taxon>Basidiomycota</taxon>
        <taxon>Ustilaginomycotina</taxon>
        <taxon>Malasseziomycetes</taxon>
        <taxon>Malasseziales</taxon>
        <taxon>Malasseziaceae</taxon>
        <taxon>Malassezia</taxon>
    </lineage>
</organism>
<keyword evidence="3 9" id="KW-0812">Transmembrane</keyword>
<reference evidence="10" key="1">
    <citation type="submission" date="2023-03" db="EMBL/GenBank/DDBJ databases">
        <title>Mating type loci evolution in Malassezia.</title>
        <authorList>
            <person name="Coelho M.A."/>
        </authorList>
    </citation>
    <scope>NUCLEOTIDE SEQUENCE</scope>
    <source>
        <strain evidence="10">CBS 7876</strain>
    </source>
</reference>
<keyword evidence="5 9" id="KW-1133">Transmembrane helix</keyword>
<keyword evidence="7" id="KW-0106">Calcium</keyword>
<evidence type="ECO:0000256" key="7">
    <source>
        <dbReference type="PIRSR" id="PIRSR608901-1"/>
    </source>
</evidence>
<evidence type="ECO:0008006" key="12">
    <source>
        <dbReference type="Google" id="ProtNLM"/>
    </source>
</evidence>
<dbReference type="PANTHER" id="PTHR46187">
    <property type="entry name" value="ALKALINE CERAMIDASE 3"/>
    <property type="match status" value="1"/>
</dbReference>
<evidence type="ECO:0000256" key="3">
    <source>
        <dbReference type="ARBA" id="ARBA00022692"/>
    </source>
</evidence>